<proteinExistence type="predicted"/>
<dbReference type="AlphaFoldDB" id="A0A0B0MZX1"/>
<keyword evidence="2" id="KW-1185">Reference proteome</keyword>
<name>A0A0B0MZX1_GOSAR</name>
<gene>
    <name evidence="1" type="ORF">F383_32680</name>
</gene>
<evidence type="ECO:0000313" key="1">
    <source>
        <dbReference type="EMBL" id="KHG05897.1"/>
    </source>
</evidence>
<sequence>MLNPLYNGYQFRLNPNHNACSRGIISGLVIWAKSFI</sequence>
<accession>A0A0B0MZX1</accession>
<evidence type="ECO:0000313" key="2">
    <source>
        <dbReference type="Proteomes" id="UP000032142"/>
    </source>
</evidence>
<comment type="caution">
    <text evidence="1">The sequence shown here is derived from an EMBL/GenBank/DDBJ whole genome shotgun (WGS) entry which is preliminary data.</text>
</comment>
<reference evidence="2" key="1">
    <citation type="submission" date="2014-09" db="EMBL/GenBank/DDBJ databases">
        <authorList>
            <person name="Mudge J."/>
            <person name="Ramaraj T."/>
            <person name="Lindquist I.E."/>
            <person name="Bharti A.K."/>
            <person name="Sundararajan A."/>
            <person name="Cameron C.T."/>
            <person name="Woodward J.E."/>
            <person name="May G.D."/>
            <person name="Brubaker C."/>
            <person name="Broadhvest J."/>
            <person name="Wilkins T.A."/>
        </authorList>
    </citation>
    <scope>NUCLEOTIDE SEQUENCE</scope>
    <source>
        <strain evidence="2">cv. AKA8401</strain>
    </source>
</reference>
<protein>
    <submittedName>
        <fullName evidence="1">Uncharacterized protein</fullName>
    </submittedName>
</protein>
<dbReference type="Proteomes" id="UP000032142">
    <property type="component" value="Unassembled WGS sequence"/>
</dbReference>
<dbReference type="EMBL" id="JRRC01439697">
    <property type="protein sequence ID" value="KHG05897.1"/>
    <property type="molecule type" value="Genomic_DNA"/>
</dbReference>
<organism evidence="1 2">
    <name type="scientific">Gossypium arboreum</name>
    <name type="common">Tree cotton</name>
    <name type="synonym">Gossypium nanking</name>
    <dbReference type="NCBI Taxonomy" id="29729"/>
    <lineage>
        <taxon>Eukaryota</taxon>
        <taxon>Viridiplantae</taxon>
        <taxon>Streptophyta</taxon>
        <taxon>Embryophyta</taxon>
        <taxon>Tracheophyta</taxon>
        <taxon>Spermatophyta</taxon>
        <taxon>Magnoliopsida</taxon>
        <taxon>eudicotyledons</taxon>
        <taxon>Gunneridae</taxon>
        <taxon>Pentapetalae</taxon>
        <taxon>rosids</taxon>
        <taxon>malvids</taxon>
        <taxon>Malvales</taxon>
        <taxon>Malvaceae</taxon>
        <taxon>Malvoideae</taxon>
        <taxon>Gossypium</taxon>
    </lineage>
</organism>